<gene>
    <name evidence="2" type="ORF">BO71DRAFT_437431</name>
</gene>
<reference evidence="2 3" key="1">
    <citation type="submission" date="2018-02" db="EMBL/GenBank/DDBJ databases">
        <title>The genomes of Aspergillus section Nigri reveals drivers in fungal speciation.</title>
        <authorList>
            <consortium name="DOE Joint Genome Institute"/>
            <person name="Vesth T.C."/>
            <person name="Nybo J."/>
            <person name="Theobald S."/>
            <person name="Brandl J."/>
            <person name="Frisvad J.C."/>
            <person name="Nielsen K.F."/>
            <person name="Lyhne E.K."/>
            <person name="Kogle M.E."/>
            <person name="Kuo A."/>
            <person name="Riley R."/>
            <person name="Clum A."/>
            <person name="Nolan M."/>
            <person name="Lipzen A."/>
            <person name="Salamov A."/>
            <person name="Henrissat B."/>
            <person name="Wiebenga A."/>
            <person name="De vries R.P."/>
            <person name="Grigoriev I.V."/>
            <person name="Mortensen U.H."/>
            <person name="Andersen M.R."/>
            <person name="Baker S.E."/>
        </authorList>
    </citation>
    <scope>NUCLEOTIDE SEQUENCE [LARGE SCALE GENOMIC DNA]</scope>
    <source>
        <strain evidence="2 3">CBS 707.79</strain>
    </source>
</reference>
<dbReference type="OrthoDB" id="1112980at2759"/>
<feature type="compositionally biased region" description="Basic and acidic residues" evidence="1">
    <location>
        <begin position="13"/>
        <end position="31"/>
    </location>
</feature>
<keyword evidence="3" id="KW-1185">Reference proteome</keyword>
<name>A0A319DNQ9_9EURO</name>
<feature type="region of interest" description="Disordered" evidence="1">
    <location>
        <begin position="166"/>
        <end position="191"/>
    </location>
</feature>
<dbReference type="PANTHER" id="PTHR38489:SF1">
    <property type="entry name" value="HISTONE CHAPERONE DOMAIN-CONTAINING PROTEIN"/>
    <property type="match status" value="1"/>
</dbReference>
<feature type="compositionally biased region" description="Basic and acidic residues" evidence="1">
    <location>
        <begin position="117"/>
        <end position="127"/>
    </location>
</feature>
<protein>
    <submittedName>
        <fullName evidence="2">Uncharacterized protein</fullName>
    </submittedName>
</protein>
<feature type="compositionally biased region" description="Acidic residues" evidence="1">
    <location>
        <begin position="47"/>
        <end position="60"/>
    </location>
</feature>
<dbReference type="InterPro" id="IPR027921">
    <property type="entry name" value="NOPCHAP1"/>
</dbReference>
<feature type="region of interest" description="Disordered" evidence="1">
    <location>
        <begin position="117"/>
        <end position="152"/>
    </location>
</feature>
<dbReference type="PANTHER" id="PTHR38489">
    <property type="entry name" value="HISTONE CHAPERONE DOMAIN-CONTAINING PROTEIN"/>
    <property type="match status" value="1"/>
</dbReference>
<dbReference type="STRING" id="1448320.A0A319DNQ9"/>
<dbReference type="EMBL" id="KZ825803">
    <property type="protein sequence ID" value="PYH99310.1"/>
    <property type="molecule type" value="Genomic_DNA"/>
</dbReference>
<dbReference type="Proteomes" id="UP000247810">
    <property type="component" value="Unassembled WGS sequence"/>
</dbReference>
<feature type="compositionally biased region" description="Acidic residues" evidence="1">
    <location>
        <begin position="128"/>
        <end position="147"/>
    </location>
</feature>
<feature type="region of interest" description="Disordered" evidence="1">
    <location>
        <begin position="1"/>
        <end position="90"/>
    </location>
</feature>
<feature type="region of interest" description="Disordered" evidence="1">
    <location>
        <begin position="212"/>
        <end position="232"/>
    </location>
</feature>
<accession>A0A319DNQ9</accession>
<dbReference type="VEuPathDB" id="FungiDB:BO71DRAFT_437431"/>
<organism evidence="2 3">
    <name type="scientific">Aspergillus ellipticus CBS 707.79</name>
    <dbReference type="NCBI Taxonomy" id="1448320"/>
    <lineage>
        <taxon>Eukaryota</taxon>
        <taxon>Fungi</taxon>
        <taxon>Dikarya</taxon>
        <taxon>Ascomycota</taxon>
        <taxon>Pezizomycotina</taxon>
        <taxon>Eurotiomycetes</taxon>
        <taxon>Eurotiomycetidae</taxon>
        <taxon>Eurotiales</taxon>
        <taxon>Aspergillaceae</taxon>
        <taxon>Aspergillus</taxon>
        <taxon>Aspergillus subgen. Circumdati</taxon>
    </lineage>
</organism>
<dbReference type="GO" id="GO:0000492">
    <property type="term" value="P:box C/D snoRNP assembly"/>
    <property type="evidence" value="ECO:0007669"/>
    <property type="project" value="InterPro"/>
</dbReference>
<dbReference type="AlphaFoldDB" id="A0A319DNQ9"/>
<evidence type="ECO:0000256" key="1">
    <source>
        <dbReference type="SAM" id="MobiDB-lite"/>
    </source>
</evidence>
<dbReference type="Pfam" id="PF15370">
    <property type="entry name" value="NOPCHAP1"/>
    <property type="match status" value="1"/>
</dbReference>
<proteinExistence type="predicted"/>
<evidence type="ECO:0000313" key="2">
    <source>
        <dbReference type="EMBL" id="PYH99310.1"/>
    </source>
</evidence>
<evidence type="ECO:0000313" key="3">
    <source>
        <dbReference type="Proteomes" id="UP000247810"/>
    </source>
</evidence>
<sequence length="232" mass="24784">MSPYPQTPTTTATDRHEHSPTHDPTHPTTHPEDDDDDDYTSSSGSSSEDDDDASSSEDESPSVPTTTAHTASGEEIPRVPTLPKPRIRHMKQNPDLMARLSSFLPQMKSANEHLEREIAAGRGRDVMLEEEEGDEEGDEEGAEEEGEGEGRQYIEMNLGLGVLEEKDGEQDAEIKTGPGAGEQDLGLGPQHVLAERLKNGAAGADSNVLDMLMGNVDGADSGAGGKPSIEEV</sequence>